<name>A0A0D6MQ41_9PROT</name>
<organism evidence="1 2">
    <name type="scientific">Tanticharoenia sakaeratensis NBRC 103193</name>
    <dbReference type="NCBI Taxonomy" id="1231623"/>
    <lineage>
        <taxon>Bacteria</taxon>
        <taxon>Pseudomonadati</taxon>
        <taxon>Pseudomonadota</taxon>
        <taxon>Alphaproteobacteria</taxon>
        <taxon>Acetobacterales</taxon>
        <taxon>Acetobacteraceae</taxon>
        <taxon>Tanticharoenia</taxon>
    </lineage>
</organism>
<proteinExistence type="predicted"/>
<evidence type="ECO:0000313" key="2">
    <source>
        <dbReference type="Proteomes" id="UP000032679"/>
    </source>
</evidence>
<keyword evidence="2" id="KW-1185">Reference proteome</keyword>
<protein>
    <recommendedName>
        <fullName evidence="3">Phage tail protein</fullName>
    </recommendedName>
</protein>
<comment type="caution">
    <text evidence="1">The sequence shown here is derived from an EMBL/GenBank/DDBJ whole genome shotgun (WGS) entry which is preliminary data.</text>
</comment>
<gene>
    <name evidence="1" type="ORF">Tasa_048_196</name>
</gene>
<accession>A0A0D6MQ41</accession>
<sequence>MSALSHICGFDLTISSGTIAVVAGAEEVRQRLLCRLCTNPGDYIWQANFGAGLPAMIGDPMDVERIRGVIAAQIVQDPGVDSTEPVSVNILVGSDGRYDCSIAYVDAQNATTQTIGFSS</sequence>
<evidence type="ECO:0000313" key="1">
    <source>
        <dbReference type="EMBL" id="GAN55571.1"/>
    </source>
</evidence>
<dbReference type="EMBL" id="BALE01000048">
    <property type="protein sequence ID" value="GAN55571.1"/>
    <property type="molecule type" value="Genomic_DNA"/>
</dbReference>
<dbReference type="Proteomes" id="UP000032679">
    <property type="component" value="Unassembled WGS sequence"/>
</dbReference>
<dbReference type="Gene3D" id="3.10.450.40">
    <property type="match status" value="1"/>
</dbReference>
<dbReference type="SUPFAM" id="SSF160719">
    <property type="entry name" value="gpW/gp25-like"/>
    <property type="match status" value="1"/>
</dbReference>
<dbReference type="AlphaFoldDB" id="A0A0D6MQ41"/>
<reference evidence="1 2" key="1">
    <citation type="submission" date="2012-10" db="EMBL/GenBank/DDBJ databases">
        <title>Genome sequencing of Tanticharoenia sakaeratensis NBRC 103193.</title>
        <authorList>
            <person name="Azuma Y."/>
            <person name="Hadano H."/>
            <person name="Hirakawa H."/>
            <person name="Matsushita K."/>
        </authorList>
    </citation>
    <scope>NUCLEOTIDE SEQUENCE [LARGE SCALE GENOMIC DNA]</scope>
    <source>
        <strain evidence="1 2">NBRC 103193</strain>
    </source>
</reference>
<dbReference type="STRING" id="1231623.Tasa_048_196"/>
<evidence type="ECO:0008006" key="3">
    <source>
        <dbReference type="Google" id="ProtNLM"/>
    </source>
</evidence>